<dbReference type="Gene3D" id="3.30.70.100">
    <property type="match status" value="1"/>
</dbReference>
<organism evidence="2 3">
    <name type="scientific">Ramlibacter monticola</name>
    <dbReference type="NCBI Taxonomy" id="1926872"/>
    <lineage>
        <taxon>Bacteria</taxon>
        <taxon>Pseudomonadati</taxon>
        <taxon>Pseudomonadota</taxon>
        <taxon>Betaproteobacteria</taxon>
        <taxon>Burkholderiales</taxon>
        <taxon>Comamonadaceae</taxon>
        <taxon>Ramlibacter</taxon>
    </lineage>
</organism>
<proteinExistence type="predicted"/>
<keyword evidence="2" id="KW-0560">Oxidoreductase</keyword>
<name>A0A936Z3A7_9BURK</name>
<feature type="domain" description="ABM" evidence="1">
    <location>
        <begin position="2"/>
        <end position="87"/>
    </location>
</feature>
<gene>
    <name evidence="2" type="ORF">JJ685_24070</name>
</gene>
<dbReference type="Proteomes" id="UP000599109">
    <property type="component" value="Unassembled WGS sequence"/>
</dbReference>
<dbReference type="Pfam" id="PF03992">
    <property type="entry name" value="ABM"/>
    <property type="match status" value="1"/>
</dbReference>
<keyword evidence="2" id="KW-0503">Monooxygenase</keyword>
<accession>A0A936Z3A7</accession>
<evidence type="ECO:0000313" key="3">
    <source>
        <dbReference type="Proteomes" id="UP000599109"/>
    </source>
</evidence>
<comment type="caution">
    <text evidence="2">The sequence shown here is derived from an EMBL/GenBank/DDBJ whole genome shotgun (WGS) entry which is preliminary data.</text>
</comment>
<dbReference type="SUPFAM" id="SSF54909">
    <property type="entry name" value="Dimeric alpha+beta barrel"/>
    <property type="match status" value="1"/>
</dbReference>
<protein>
    <submittedName>
        <fullName evidence="2">Antibiotic biosynthesis monooxygenase</fullName>
    </submittedName>
</protein>
<dbReference type="EMBL" id="JAEQNE010000007">
    <property type="protein sequence ID" value="MBL0394238.1"/>
    <property type="molecule type" value="Genomic_DNA"/>
</dbReference>
<evidence type="ECO:0000259" key="1">
    <source>
        <dbReference type="PROSITE" id="PS51725"/>
    </source>
</evidence>
<reference evidence="2 3" key="1">
    <citation type="journal article" date="2017" name="Int. J. Syst. Evol. Microbiol.">
        <title>Ramlibacter monticola sp. nov., isolated from forest soil.</title>
        <authorList>
            <person name="Chaudhary D.K."/>
            <person name="Kim J."/>
        </authorList>
    </citation>
    <scope>NUCLEOTIDE SEQUENCE [LARGE SCALE GENOMIC DNA]</scope>
    <source>
        <strain evidence="2 3">KACC 19175</strain>
    </source>
</reference>
<dbReference type="RefSeq" id="WP_201676896.1">
    <property type="nucleotide sequence ID" value="NZ_JAEQNE010000007.1"/>
</dbReference>
<keyword evidence="3" id="KW-1185">Reference proteome</keyword>
<dbReference type="PROSITE" id="PS51725">
    <property type="entry name" value="ABM"/>
    <property type="match status" value="1"/>
</dbReference>
<dbReference type="GO" id="GO:0004497">
    <property type="term" value="F:monooxygenase activity"/>
    <property type="evidence" value="ECO:0007669"/>
    <property type="project" value="UniProtKB-KW"/>
</dbReference>
<sequence length="97" mass="10653">MYGLISKMKTLPGQRDTLVGILVQGSKAMPGCIHYIIAKDIHDEHTLWVVETWESAQAHQSSLSLPTVVEAMARGQPLVAEVERRIETLPVSIASCN</sequence>
<dbReference type="InterPro" id="IPR011008">
    <property type="entry name" value="Dimeric_a/b-barrel"/>
</dbReference>
<evidence type="ECO:0000313" key="2">
    <source>
        <dbReference type="EMBL" id="MBL0394238.1"/>
    </source>
</evidence>
<dbReference type="InterPro" id="IPR007138">
    <property type="entry name" value="ABM_dom"/>
</dbReference>
<dbReference type="AlphaFoldDB" id="A0A936Z3A7"/>